<dbReference type="AlphaFoldDB" id="A0A4Y9XQ86"/>
<comment type="caution">
    <text evidence="1">The sequence shown here is derived from an EMBL/GenBank/DDBJ whole genome shotgun (WGS) entry which is preliminary data.</text>
</comment>
<gene>
    <name evidence="1" type="ORF">EVG20_g10609</name>
</gene>
<dbReference type="Gene3D" id="2.130.10.10">
    <property type="entry name" value="YVTN repeat-like/Quinoprotein amine dehydrogenase"/>
    <property type="match status" value="1"/>
</dbReference>
<dbReference type="InterPro" id="IPR015943">
    <property type="entry name" value="WD40/YVTN_repeat-like_dom_sf"/>
</dbReference>
<keyword evidence="2" id="KW-1185">Reference proteome</keyword>
<reference evidence="1 2" key="1">
    <citation type="submission" date="2019-02" db="EMBL/GenBank/DDBJ databases">
        <title>Genome sequencing of the rare red list fungi Dentipellis fragilis.</title>
        <authorList>
            <person name="Buettner E."/>
            <person name="Kellner H."/>
        </authorList>
    </citation>
    <scope>NUCLEOTIDE SEQUENCE [LARGE SCALE GENOMIC DNA]</scope>
    <source>
        <strain evidence="1 2">DSM 105465</strain>
    </source>
</reference>
<sequence>MANLAKMVAIVRFAEQEKDQGRLADQQHTEIIDLAARTMNELIESFTRTQAGFGSSELKLFAAETAVMIKHHSYPAPHRQGDILEIFALILGGLPDVTRRTTSSAPSWLSTTRPSPQSNLLARFNPAYDKDRLDMVLDGVNDGSTRDAMRALLQARATFFTSYIDPPICMSLTDDVLLYGIRDGYKGRLDLLRMVTLPKEPAEPDEVDWDCDEDLMTRMGSPGMQVAYDPTSQLIWHDGDQRLKAFTRGRKVKYTLDCSAHPYRWGLTDGGRSVIRGGKDGKFALWHVDRLTAHGRGVVPGGRVLRPDASCFGWLDVGTASGLERSAGDAPHTTFAIDGADPKSVGHLTPLPWTPSTYIFAPPEEHCDDGNTNCAVYTVDLGQAGPAAHAVGLGHGSCVTALALDAAVPYMYATACDDGYGRLFDVRHPLPQVILDCAHCPMRTVAIAPNRGIAPLVFTGSEDALVPIGLMDLKGMAWHEGQQSLFVAGDWDYEEYAPIKEDPGRPLIKYEPTRWPKEAPYGPNYFGRRYYAGEPALLEYRFRPTATEVNFY</sequence>
<accession>A0A4Y9XQ86</accession>
<dbReference type="Proteomes" id="UP000298327">
    <property type="component" value="Unassembled WGS sequence"/>
</dbReference>
<dbReference type="OrthoDB" id="548949at2759"/>
<evidence type="ECO:0000313" key="1">
    <source>
        <dbReference type="EMBL" id="TFY52300.1"/>
    </source>
</evidence>
<name>A0A4Y9XQ86_9AGAM</name>
<dbReference type="EMBL" id="SEOQ01001333">
    <property type="protein sequence ID" value="TFY52300.1"/>
    <property type="molecule type" value="Genomic_DNA"/>
</dbReference>
<dbReference type="SUPFAM" id="SSF50978">
    <property type="entry name" value="WD40 repeat-like"/>
    <property type="match status" value="1"/>
</dbReference>
<dbReference type="InterPro" id="IPR036322">
    <property type="entry name" value="WD40_repeat_dom_sf"/>
</dbReference>
<protein>
    <submittedName>
        <fullName evidence="1">Uncharacterized protein</fullName>
    </submittedName>
</protein>
<proteinExistence type="predicted"/>
<organism evidence="1 2">
    <name type="scientific">Dentipellis fragilis</name>
    <dbReference type="NCBI Taxonomy" id="205917"/>
    <lineage>
        <taxon>Eukaryota</taxon>
        <taxon>Fungi</taxon>
        <taxon>Dikarya</taxon>
        <taxon>Basidiomycota</taxon>
        <taxon>Agaricomycotina</taxon>
        <taxon>Agaricomycetes</taxon>
        <taxon>Russulales</taxon>
        <taxon>Hericiaceae</taxon>
        <taxon>Dentipellis</taxon>
    </lineage>
</organism>
<evidence type="ECO:0000313" key="2">
    <source>
        <dbReference type="Proteomes" id="UP000298327"/>
    </source>
</evidence>